<proteinExistence type="predicted"/>
<dbReference type="SUPFAM" id="SSF53335">
    <property type="entry name" value="S-adenosyl-L-methionine-dependent methyltransferases"/>
    <property type="match status" value="1"/>
</dbReference>
<evidence type="ECO:0000313" key="2">
    <source>
        <dbReference type="EMBL" id="OPJ63592.1"/>
    </source>
</evidence>
<dbReference type="OrthoDB" id="9808140at2"/>
<reference evidence="2 3" key="1">
    <citation type="submission" date="2017-03" db="EMBL/GenBank/DDBJ databases">
        <title>Genome sequence of Clostridium oryzae DSM 28571.</title>
        <authorList>
            <person name="Poehlein A."/>
            <person name="Daniel R."/>
        </authorList>
    </citation>
    <scope>NUCLEOTIDE SEQUENCE [LARGE SCALE GENOMIC DNA]</scope>
    <source>
        <strain evidence="2 3">DSM 28571</strain>
    </source>
</reference>
<name>A0A1V4IU93_9CLOT</name>
<dbReference type="Pfam" id="PF08241">
    <property type="entry name" value="Methyltransf_11"/>
    <property type="match status" value="1"/>
</dbReference>
<accession>A0A1V4IU93</accession>
<dbReference type="EMBL" id="MZGV01000008">
    <property type="protein sequence ID" value="OPJ63592.1"/>
    <property type="molecule type" value="Genomic_DNA"/>
</dbReference>
<keyword evidence="2" id="KW-0489">Methyltransferase</keyword>
<feature type="domain" description="Methyltransferase type 11" evidence="1">
    <location>
        <begin position="22"/>
        <end position="115"/>
    </location>
</feature>
<dbReference type="GO" id="GO:0008757">
    <property type="term" value="F:S-adenosylmethionine-dependent methyltransferase activity"/>
    <property type="evidence" value="ECO:0007669"/>
    <property type="project" value="InterPro"/>
</dbReference>
<dbReference type="AlphaFoldDB" id="A0A1V4IU93"/>
<dbReference type="EC" id="2.1.1.-" evidence="2"/>
<dbReference type="RefSeq" id="WP_079422522.1">
    <property type="nucleotide sequence ID" value="NZ_MZGV01000008.1"/>
</dbReference>
<comment type="caution">
    <text evidence="2">The sequence shown here is derived from an EMBL/GenBank/DDBJ whole genome shotgun (WGS) entry which is preliminary data.</text>
</comment>
<dbReference type="Proteomes" id="UP000190080">
    <property type="component" value="Unassembled WGS sequence"/>
</dbReference>
<dbReference type="CDD" id="cd02440">
    <property type="entry name" value="AdoMet_MTases"/>
    <property type="match status" value="1"/>
</dbReference>
<sequence length="164" mass="18356">MKIAETIITKNLFSYLDGKKVLEVACGDSNFSLAACKYAKKVVATDISLDRLRKRNLQAFPSNIEFKEMDVTNLALEDNSFDATVCYNALGHLQNVLKPALDEMIRVTKPNGYLLLIATWSMDIRVLSKLENIIDTYSNLIVDSVIEDASFKILVLQKSDMSKG</sequence>
<dbReference type="GO" id="GO:0032259">
    <property type="term" value="P:methylation"/>
    <property type="evidence" value="ECO:0007669"/>
    <property type="project" value="UniProtKB-KW"/>
</dbReference>
<evidence type="ECO:0000313" key="3">
    <source>
        <dbReference type="Proteomes" id="UP000190080"/>
    </source>
</evidence>
<organism evidence="2 3">
    <name type="scientific">Clostridium oryzae</name>
    <dbReference type="NCBI Taxonomy" id="1450648"/>
    <lineage>
        <taxon>Bacteria</taxon>
        <taxon>Bacillati</taxon>
        <taxon>Bacillota</taxon>
        <taxon>Clostridia</taxon>
        <taxon>Eubacteriales</taxon>
        <taxon>Clostridiaceae</taxon>
        <taxon>Clostridium</taxon>
    </lineage>
</organism>
<dbReference type="PANTHER" id="PTHR43591:SF24">
    <property type="entry name" value="2-METHOXY-6-POLYPRENYL-1,4-BENZOQUINOL METHYLASE, MITOCHONDRIAL"/>
    <property type="match status" value="1"/>
</dbReference>
<dbReference type="Gene3D" id="3.40.50.150">
    <property type="entry name" value="Vaccinia Virus protein VP39"/>
    <property type="match status" value="1"/>
</dbReference>
<dbReference type="PANTHER" id="PTHR43591">
    <property type="entry name" value="METHYLTRANSFERASE"/>
    <property type="match status" value="1"/>
</dbReference>
<gene>
    <name evidence="2" type="primary">ycgJ_2</name>
    <name evidence="2" type="ORF">CLORY_11000</name>
</gene>
<protein>
    <submittedName>
        <fullName evidence="2">Putative methyltransferase YcgJ</fullName>
        <ecNumber evidence="2">2.1.1.-</ecNumber>
    </submittedName>
</protein>
<evidence type="ECO:0000259" key="1">
    <source>
        <dbReference type="Pfam" id="PF08241"/>
    </source>
</evidence>
<dbReference type="STRING" id="1450648.CLORY_11000"/>
<keyword evidence="3" id="KW-1185">Reference proteome</keyword>
<dbReference type="InterPro" id="IPR013216">
    <property type="entry name" value="Methyltransf_11"/>
</dbReference>
<keyword evidence="2" id="KW-0808">Transferase</keyword>
<dbReference type="InterPro" id="IPR029063">
    <property type="entry name" value="SAM-dependent_MTases_sf"/>
</dbReference>